<dbReference type="PANTHER" id="PTHR11374:SF3">
    <property type="entry name" value="UDP-GLUCOSE 6-DEHYDROGENASE"/>
    <property type="match status" value="1"/>
</dbReference>
<evidence type="ECO:0000256" key="6">
    <source>
        <dbReference type="ARBA" id="ARBA00022448"/>
    </source>
</evidence>
<dbReference type="PIRSF" id="PIRSF500133">
    <property type="entry name" value="UDPglc_DH_euk"/>
    <property type="match status" value="1"/>
</dbReference>
<feature type="binding site" evidence="14">
    <location>
        <begin position="292"/>
        <end position="295"/>
    </location>
    <ligand>
        <name>NAD(+)</name>
        <dbReference type="ChEBI" id="CHEBI:57540"/>
    </ligand>
</feature>
<dbReference type="Pfam" id="PF03720">
    <property type="entry name" value="UDPG_MGDP_dh_C"/>
    <property type="match status" value="1"/>
</dbReference>
<dbReference type="EC" id="1.1.1.22" evidence="4"/>
<feature type="transmembrane region" description="Helical" evidence="16">
    <location>
        <begin position="687"/>
        <end position="704"/>
    </location>
</feature>
<feature type="coiled-coil region" evidence="15">
    <location>
        <begin position="528"/>
        <end position="578"/>
    </location>
</feature>
<dbReference type="AlphaFoldDB" id="A0A267FUA2"/>
<evidence type="ECO:0000256" key="10">
    <source>
        <dbReference type="ARBA" id="ARBA00023027"/>
    </source>
</evidence>
<evidence type="ECO:0000256" key="12">
    <source>
        <dbReference type="ARBA" id="ARBA00047473"/>
    </source>
</evidence>
<evidence type="ECO:0000256" key="4">
    <source>
        <dbReference type="ARBA" id="ARBA00012954"/>
    </source>
</evidence>
<dbReference type="GO" id="GO:0051287">
    <property type="term" value="F:NAD binding"/>
    <property type="evidence" value="ECO:0007669"/>
    <property type="project" value="InterPro"/>
</dbReference>
<evidence type="ECO:0000256" key="15">
    <source>
        <dbReference type="SAM" id="Coils"/>
    </source>
</evidence>
<name>A0A267FUA2_9PLAT</name>
<evidence type="ECO:0000256" key="16">
    <source>
        <dbReference type="SAM" id="Phobius"/>
    </source>
</evidence>
<dbReference type="GO" id="GO:0016020">
    <property type="term" value="C:membrane"/>
    <property type="evidence" value="ECO:0007669"/>
    <property type="project" value="UniProtKB-SubCell"/>
</dbReference>
<comment type="caution">
    <text evidence="18">The sequence shown here is derived from an EMBL/GenBank/DDBJ whole genome shotgun (WGS) entry which is preliminary data.</text>
</comment>
<dbReference type="SMART" id="SM00984">
    <property type="entry name" value="UDPG_MGDP_dh_C"/>
    <property type="match status" value="1"/>
</dbReference>
<feature type="binding site" evidence="14">
    <location>
        <position position="181"/>
    </location>
    <ligand>
        <name>NAD(+)</name>
        <dbReference type="ChEBI" id="CHEBI:57540"/>
    </ligand>
</feature>
<dbReference type="InterPro" id="IPR017476">
    <property type="entry name" value="UDP-Glc/GDP-Man"/>
</dbReference>
<feature type="binding site" evidence="14">
    <location>
        <begin position="27"/>
        <end position="32"/>
    </location>
    <ligand>
        <name>NAD(+)</name>
        <dbReference type="ChEBI" id="CHEBI:57540"/>
    </ligand>
</feature>
<dbReference type="InterPro" id="IPR014027">
    <property type="entry name" value="UDP-Glc/GDP-Man_DH_C"/>
</dbReference>
<dbReference type="SUPFAM" id="SSF52413">
    <property type="entry name" value="UDP-glucose/GDP-mannose dehydrogenase C-terminal domain"/>
    <property type="match status" value="1"/>
</dbReference>
<dbReference type="NCBIfam" id="TIGR03026">
    <property type="entry name" value="NDP-sugDHase"/>
    <property type="match status" value="1"/>
</dbReference>
<sequence>AAGMSTSGDAQATRPPHQPIRRICCIGAGYVGVPSSAVIASKCPDIDVTVVDISAAKVAAWNSDRHPLYEPGLSELISQTRGVNLHFSCDMIGPLEGADLVFICVNTPTKAYGLGQGKAADLTTLEAAARHIVRTASQPKIVVEKSTVPVRAAESICTILRANERPGVRHTVLSNPEFLAEGSAVQDLLRPDRVLIGGERTDKGQEAVQRLVSVYARWVPKERLVTMNLWSSELSKLVANAMLAQRISSINAASAICEATGADVSEVAQAVGADSRIGPRFLCASLGFGGSCFQKDVLNLVYLCECLNLPEVARYWESVVTLNQYQKYRFADKIIVDLFNTVKGKRIAVLGFAFKKDTGDTRESPAIDVCRRLIDEGALLRVYDPKVASSQIRLDLNQPEPDEASDAAVLTVCSDAYSAAEGAHAVVICTEWSEFSQLDFGRIFASMAKPAFVFDGRNVLDHEALLRIGFRDGNPRVSQTLEELVRQDARLKEAIADLRSPEACRSQRDLASLESVGRECLREIRRLLRQLDGLLDAVEGDAERARVEREARNCQCSLQASQEAMRETALQRKQALQEAERVDLLRSDGADGGIGDVQGDDGVARRRVRQREETAAAAASHVTQSLLLLSNQLAEQVEASSETANRLLRSSEQLTETGEELKSMTGHISTAKRLLTRLSRRDFTDKVLIFLAFVFFFSTCAYIVKKRTIGVTV</sequence>
<dbReference type="EMBL" id="NIVC01000746">
    <property type="protein sequence ID" value="PAA77400.1"/>
    <property type="molecule type" value="Genomic_DNA"/>
</dbReference>
<dbReference type="FunFam" id="3.40.50.720:FF:000032">
    <property type="entry name" value="UDP-glucose 6-dehydrogenase"/>
    <property type="match status" value="1"/>
</dbReference>
<dbReference type="InterPro" id="IPR001732">
    <property type="entry name" value="UDP-Glc/GDP-Man_DH_N"/>
</dbReference>
<evidence type="ECO:0000256" key="11">
    <source>
        <dbReference type="ARBA" id="ARBA00023136"/>
    </source>
</evidence>
<accession>A0A267FUA2</accession>
<evidence type="ECO:0000256" key="1">
    <source>
        <dbReference type="ARBA" id="ARBA00004211"/>
    </source>
</evidence>
<evidence type="ECO:0000256" key="5">
    <source>
        <dbReference type="ARBA" id="ARBA00015132"/>
    </source>
</evidence>
<dbReference type="SUPFAM" id="SSF51735">
    <property type="entry name" value="NAD(P)-binding Rossmann-fold domains"/>
    <property type="match status" value="1"/>
</dbReference>
<dbReference type="GO" id="GO:0006024">
    <property type="term" value="P:glycosaminoglycan biosynthetic process"/>
    <property type="evidence" value="ECO:0007669"/>
    <property type="project" value="TreeGrafter"/>
</dbReference>
<keyword evidence="10 14" id="KW-0520">NAD</keyword>
<feature type="binding site" evidence="14">
    <location>
        <position position="57"/>
    </location>
    <ligand>
        <name>NAD(+)</name>
        <dbReference type="ChEBI" id="CHEBI:57540"/>
    </ligand>
</feature>
<evidence type="ECO:0000256" key="2">
    <source>
        <dbReference type="ARBA" id="ARBA00004701"/>
    </source>
</evidence>
<dbReference type="InterPro" id="IPR028356">
    <property type="entry name" value="UDPglc_DH_euk"/>
</dbReference>
<comment type="pathway">
    <text evidence="2">Nucleotide-sugar biosynthesis; UDP-alpha-D-glucuronate biosynthesis; UDP-alpha-D-glucuronate from UDP-alpha-D-glucose: step 1/1.</text>
</comment>
<dbReference type="SUPFAM" id="SSF48179">
    <property type="entry name" value="6-phosphogluconate dehydrogenase C-terminal domain-like"/>
    <property type="match status" value="1"/>
</dbReference>
<dbReference type="FunFam" id="1.20.5.100:FF:000001">
    <property type="entry name" value="UDP-glucose 6-dehydrogenase"/>
    <property type="match status" value="1"/>
</dbReference>
<dbReference type="PIRSF" id="PIRSF000124">
    <property type="entry name" value="UDPglc_GDPman_dh"/>
    <property type="match status" value="1"/>
</dbReference>
<feature type="active site" description="Nucleophile" evidence="13">
    <location>
        <position position="292"/>
    </location>
</feature>
<dbReference type="FunFam" id="3.40.50.720:FF:000114">
    <property type="entry name" value="UDP-glucose 6-dehydrogenase"/>
    <property type="match status" value="1"/>
</dbReference>
<dbReference type="UniPathway" id="UPA00038">
    <property type="reaction ID" value="UER00491"/>
</dbReference>
<dbReference type="GO" id="GO:0006065">
    <property type="term" value="P:UDP-glucuronate biosynthetic process"/>
    <property type="evidence" value="ECO:0007669"/>
    <property type="project" value="UniProtKB-UniPathway"/>
</dbReference>
<keyword evidence="8 16" id="KW-1133">Transmembrane helix</keyword>
<evidence type="ECO:0000256" key="14">
    <source>
        <dbReference type="PIRSR" id="PIRSR500133-3"/>
    </source>
</evidence>
<comment type="catalytic activity">
    <reaction evidence="12">
        <text>UDP-alpha-D-glucose + 2 NAD(+) + H2O = UDP-alpha-D-glucuronate + 2 NADH + 3 H(+)</text>
        <dbReference type="Rhea" id="RHEA:23596"/>
        <dbReference type="ChEBI" id="CHEBI:15377"/>
        <dbReference type="ChEBI" id="CHEBI:15378"/>
        <dbReference type="ChEBI" id="CHEBI:57540"/>
        <dbReference type="ChEBI" id="CHEBI:57945"/>
        <dbReference type="ChEBI" id="CHEBI:58052"/>
        <dbReference type="ChEBI" id="CHEBI:58885"/>
        <dbReference type="EC" id="1.1.1.22"/>
    </reaction>
</comment>
<dbReference type="Pfam" id="PF03908">
    <property type="entry name" value="Sec20"/>
    <property type="match status" value="1"/>
</dbReference>
<feature type="binding site" evidence="14">
    <location>
        <begin position="146"/>
        <end position="147"/>
    </location>
    <ligand>
        <name>NAD(+)</name>
        <dbReference type="ChEBI" id="CHEBI:57540"/>
    </ligand>
</feature>
<comment type="similarity">
    <text evidence="3">Belongs to the UDP-glucose/GDP-mannose dehydrogenase family.</text>
</comment>
<feature type="binding site" evidence="14">
    <location>
        <position position="362"/>
    </location>
    <ligand>
        <name>NAD(+)</name>
        <dbReference type="ChEBI" id="CHEBI:57540"/>
    </ligand>
</feature>
<evidence type="ECO:0000313" key="19">
    <source>
        <dbReference type="Proteomes" id="UP000215902"/>
    </source>
</evidence>
<evidence type="ECO:0000256" key="3">
    <source>
        <dbReference type="ARBA" id="ARBA00006601"/>
    </source>
</evidence>
<protein>
    <recommendedName>
        <fullName evidence="5">UDP-glucose 6-dehydrogenase</fullName>
        <ecNumber evidence="4">1.1.1.22</ecNumber>
    </recommendedName>
</protein>
<reference evidence="18 19" key="1">
    <citation type="submission" date="2017-06" db="EMBL/GenBank/DDBJ databases">
        <title>A platform for efficient transgenesis in Macrostomum lignano, a flatworm model organism for stem cell research.</title>
        <authorList>
            <person name="Berezikov E."/>
        </authorList>
    </citation>
    <scope>NUCLEOTIDE SEQUENCE [LARGE SCALE GENOMIC DNA]</scope>
    <source>
        <strain evidence="18">DV1</strain>
        <tissue evidence="18">Whole organism</tissue>
    </source>
</reference>
<feature type="domain" description="UDP-glucose/GDP-mannose dehydrogenase C-terminal" evidence="17">
    <location>
        <begin position="348"/>
        <end position="462"/>
    </location>
</feature>
<dbReference type="OrthoDB" id="5059218at2759"/>
<feature type="non-terminal residue" evidence="18">
    <location>
        <position position="1"/>
    </location>
</feature>
<keyword evidence="11 16" id="KW-0472">Membrane</keyword>
<evidence type="ECO:0000256" key="9">
    <source>
        <dbReference type="ARBA" id="ARBA00023002"/>
    </source>
</evidence>
<dbReference type="GO" id="GO:0005634">
    <property type="term" value="C:nucleus"/>
    <property type="evidence" value="ECO:0007669"/>
    <property type="project" value="TreeGrafter"/>
</dbReference>
<keyword evidence="9" id="KW-0560">Oxidoreductase</keyword>
<dbReference type="InterPro" id="IPR056173">
    <property type="entry name" value="Sec20_C"/>
</dbReference>
<dbReference type="GO" id="GO:0003979">
    <property type="term" value="F:UDP-glucose 6-dehydrogenase activity"/>
    <property type="evidence" value="ECO:0007669"/>
    <property type="project" value="UniProtKB-EC"/>
</dbReference>
<keyword evidence="6" id="KW-0813">Transport</keyword>
<dbReference type="Pfam" id="PF03721">
    <property type="entry name" value="UDPG_MGDP_dh_N"/>
    <property type="match status" value="1"/>
</dbReference>
<dbReference type="InterPro" id="IPR008927">
    <property type="entry name" value="6-PGluconate_DH-like_C_sf"/>
</dbReference>
<evidence type="ECO:0000256" key="13">
    <source>
        <dbReference type="PIRSR" id="PIRSR500133-1"/>
    </source>
</evidence>
<organism evidence="18 19">
    <name type="scientific">Macrostomum lignano</name>
    <dbReference type="NCBI Taxonomy" id="282301"/>
    <lineage>
        <taxon>Eukaryota</taxon>
        <taxon>Metazoa</taxon>
        <taxon>Spiralia</taxon>
        <taxon>Lophotrochozoa</taxon>
        <taxon>Platyhelminthes</taxon>
        <taxon>Rhabditophora</taxon>
        <taxon>Macrostomorpha</taxon>
        <taxon>Macrostomida</taxon>
        <taxon>Macrostomidae</taxon>
        <taxon>Macrostomum</taxon>
    </lineage>
</organism>
<dbReference type="Pfam" id="PF00984">
    <property type="entry name" value="UDPG_MGDP_dh"/>
    <property type="match status" value="1"/>
</dbReference>
<dbReference type="InterPro" id="IPR036220">
    <property type="entry name" value="UDP-Glc/GDP-Man_DH_C_sf"/>
</dbReference>
<dbReference type="Gene3D" id="3.40.50.720">
    <property type="entry name" value="NAD(P)-binding Rossmann-like Domain"/>
    <property type="match status" value="2"/>
</dbReference>
<comment type="subcellular location">
    <subcellularLocation>
        <location evidence="1">Membrane</location>
        <topology evidence="1">Single-pass type IV membrane protein</topology>
    </subcellularLocation>
</comment>
<dbReference type="PANTHER" id="PTHR11374">
    <property type="entry name" value="UDP-GLUCOSE DEHYDROGENASE/UDP-MANNAC DEHYDROGENASE"/>
    <property type="match status" value="1"/>
</dbReference>
<dbReference type="InterPro" id="IPR036291">
    <property type="entry name" value="NAD(P)-bd_dom_sf"/>
</dbReference>
<dbReference type="STRING" id="282301.A0A267FUA2"/>
<gene>
    <name evidence="18" type="ORF">BOX15_Mlig019937g1</name>
</gene>
<dbReference type="Proteomes" id="UP000215902">
    <property type="component" value="Unassembled WGS sequence"/>
</dbReference>
<feature type="binding site" evidence="14">
    <location>
        <position position="52"/>
    </location>
    <ligand>
        <name>NAD(+)</name>
        <dbReference type="ChEBI" id="CHEBI:57540"/>
    </ligand>
</feature>
<dbReference type="Gene3D" id="1.20.5.100">
    <property type="entry name" value="Cytochrome c1, transmembrane anchor, C-terminal"/>
    <property type="match status" value="1"/>
</dbReference>
<dbReference type="InterPro" id="IPR014026">
    <property type="entry name" value="UDP-Glc/GDP-Man_DH_dimer"/>
</dbReference>
<proteinExistence type="inferred from homology"/>
<feature type="binding site" evidence="14">
    <location>
        <begin position="105"/>
        <end position="109"/>
    </location>
    <ligand>
        <name>NAD(+)</name>
        <dbReference type="ChEBI" id="CHEBI:57540"/>
    </ligand>
</feature>
<evidence type="ECO:0000256" key="8">
    <source>
        <dbReference type="ARBA" id="ARBA00022989"/>
    </source>
</evidence>
<keyword evidence="15" id="KW-0175">Coiled coil</keyword>
<keyword evidence="7 16" id="KW-0812">Transmembrane</keyword>
<evidence type="ECO:0000259" key="17">
    <source>
        <dbReference type="SMART" id="SM00984"/>
    </source>
</evidence>
<keyword evidence="19" id="KW-1185">Reference proteome</keyword>
<evidence type="ECO:0000256" key="7">
    <source>
        <dbReference type="ARBA" id="ARBA00022692"/>
    </source>
</evidence>
<evidence type="ECO:0000313" key="18">
    <source>
        <dbReference type="EMBL" id="PAA77400.1"/>
    </source>
</evidence>